<dbReference type="PANTHER" id="PTHR10429">
    <property type="entry name" value="DNA-3-METHYLADENINE GLYCOSYLASE"/>
    <property type="match status" value="1"/>
</dbReference>
<organism evidence="5">
    <name type="scientific">mine drainage metagenome</name>
    <dbReference type="NCBI Taxonomy" id="410659"/>
    <lineage>
        <taxon>unclassified sequences</taxon>
        <taxon>metagenomes</taxon>
        <taxon>ecological metagenomes</taxon>
    </lineage>
</organism>
<reference evidence="5" key="2">
    <citation type="journal article" date="2014" name="ISME J.">
        <title>Microbial stratification in low pH oxic and suboxic macroscopic growths along an acid mine drainage.</title>
        <authorList>
            <person name="Mendez-Garcia C."/>
            <person name="Mesa V."/>
            <person name="Sprenger R.R."/>
            <person name="Richter M."/>
            <person name="Diez M.S."/>
            <person name="Solano J."/>
            <person name="Bargiela R."/>
            <person name="Golyshina O.V."/>
            <person name="Manteca A."/>
            <person name="Ramos J.L."/>
            <person name="Gallego J.R."/>
            <person name="Llorente I."/>
            <person name="Martins Dos Santos V.A."/>
            <person name="Jensen O.N."/>
            <person name="Pelaez A.I."/>
            <person name="Sanchez J."/>
            <person name="Ferrer M."/>
        </authorList>
    </citation>
    <scope>NUCLEOTIDE SEQUENCE</scope>
</reference>
<comment type="similarity">
    <text evidence="1">Belongs to the DNA glycosylase MPG family.</text>
</comment>
<evidence type="ECO:0000256" key="3">
    <source>
        <dbReference type="ARBA" id="ARBA00022801"/>
    </source>
</evidence>
<sequence>MAARLGPVAFDRPTTAVARDLLGTVVRTYGPDGVRAVRLVEVEAYVGHDPASHAFRGPTRRNRSMFGPPGTLYVYRIHRVVCANVVTRRGRRSSSGPARR</sequence>
<evidence type="ECO:0000256" key="4">
    <source>
        <dbReference type="ARBA" id="ARBA00023204"/>
    </source>
</evidence>
<feature type="non-terminal residue" evidence="5">
    <location>
        <position position="100"/>
    </location>
</feature>
<name>T1A1H4_9ZZZZ</name>
<dbReference type="Pfam" id="PF02245">
    <property type="entry name" value="Pur_DNA_glyco"/>
    <property type="match status" value="1"/>
</dbReference>
<dbReference type="EC" id="3.2.2.-" evidence="5"/>
<dbReference type="InterPro" id="IPR011034">
    <property type="entry name" value="Formyl_transferase-like_C_sf"/>
</dbReference>
<dbReference type="GO" id="GO:0003905">
    <property type="term" value="F:alkylbase DNA N-glycosylase activity"/>
    <property type="evidence" value="ECO:0007669"/>
    <property type="project" value="InterPro"/>
</dbReference>
<reference evidence="5" key="1">
    <citation type="submission" date="2013-08" db="EMBL/GenBank/DDBJ databases">
        <authorList>
            <person name="Mendez C."/>
            <person name="Richter M."/>
            <person name="Ferrer M."/>
            <person name="Sanchez J."/>
        </authorList>
    </citation>
    <scope>NUCLEOTIDE SEQUENCE</scope>
</reference>
<keyword evidence="4" id="KW-0234">DNA repair</keyword>
<comment type="caution">
    <text evidence="5">The sequence shown here is derived from an EMBL/GenBank/DDBJ whole genome shotgun (WGS) entry which is preliminary data.</text>
</comment>
<proteinExistence type="inferred from homology"/>
<keyword evidence="5" id="KW-0326">Glycosidase</keyword>
<dbReference type="GO" id="GO:0003677">
    <property type="term" value="F:DNA binding"/>
    <property type="evidence" value="ECO:0007669"/>
    <property type="project" value="InterPro"/>
</dbReference>
<evidence type="ECO:0000256" key="2">
    <source>
        <dbReference type="ARBA" id="ARBA00022763"/>
    </source>
</evidence>
<dbReference type="InterPro" id="IPR003180">
    <property type="entry name" value="MPG"/>
</dbReference>
<keyword evidence="3 5" id="KW-0378">Hydrolase</keyword>
<protein>
    <submittedName>
        <fullName evidence="5">Methylpurine-DNA glycosylase (MPG)</fullName>
        <ecNumber evidence="5">3.2.2.-</ecNumber>
    </submittedName>
</protein>
<dbReference type="PANTHER" id="PTHR10429:SF0">
    <property type="entry name" value="DNA-3-METHYLADENINE GLYCOSYLASE"/>
    <property type="match status" value="1"/>
</dbReference>
<accession>T1A1H4</accession>
<evidence type="ECO:0000313" key="5">
    <source>
        <dbReference type="EMBL" id="EQD50778.1"/>
    </source>
</evidence>
<dbReference type="EMBL" id="AUZZ01005139">
    <property type="protein sequence ID" value="EQD50778.1"/>
    <property type="molecule type" value="Genomic_DNA"/>
</dbReference>
<dbReference type="SUPFAM" id="SSF50486">
    <property type="entry name" value="FMT C-terminal domain-like"/>
    <property type="match status" value="1"/>
</dbReference>
<dbReference type="InterPro" id="IPR036995">
    <property type="entry name" value="MPG_sf"/>
</dbReference>
<evidence type="ECO:0000256" key="1">
    <source>
        <dbReference type="ARBA" id="ARBA00009232"/>
    </source>
</evidence>
<dbReference type="Gene3D" id="3.10.300.10">
    <property type="entry name" value="Methylpurine-DNA glycosylase (MPG)"/>
    <property type="match status" value="1"/>
</dbReference>
<gene>
    <name evidence="5" type="ORF">B2A_07191</name>
</gene>
<dbReference type="AlphaFoldDB" id="T1A1H4"/>
<keyword evidence="2" id="KW-0227">DNA damage</keyword>
<dbReference type="GO" id="GO:0006284">
    <property type="term" value="P:base-excision repair"/>
    <property type="evidence" value="ECO:0007669"/>
    <property type="project" value="InterPro"/>
</dbReference>